<dbReference type="RefSeq" id="WP_311554870.1">
    <property type="nucleotide sequence ID" value="NZ_JAVREJ010000002.1"/>
</dbReference>
<proteinExistence type="predicted"/>
<dbReference type="EMBL" id="JAVREJ010000002">
    <property type="protein sequence ID" value="MDT0348933.1"/>
    <property type="molecule type" value="Genomic_DNA"/>
</dbReference>
<dbReference type="Proteomes" id="UP001183202">
    <property type="component" value="Unassembled WGS sequence"/>
</dbReference>
<evidence type="ECO:0000313" key="2">
    <source>
        <dbReference type="Proteomes" id="UP001183202"/>
    </source>
</evidence>
<accession>A0ABU2N4T3</accession>
<sequence length="119" mass="13738">MDDRPRIEQLDRHRELIVHGGVEREGLARSVVEQQDALSARALGLMDGFLRESFEPPAFFLDSIEVLPGDEQGDVVLRYSFWPDDDPHAYGYTYFDVVFAAREPPNEPFWPIRFTVGFH</sequence>
<gene>
    <name evidence="1" type="ORF">RM445_05275</name>
</gene>
<comment type="caution">
    <text evidence="1">The sequence shown here is derived from an EMBL/GenBank/DDBJ whole genome shotgun (WGS) entry which is preliminary data.</text>
</comment>
<name>A0ABU2N4T3_9PSEU</name>
<organism evidence="1 2">
    <name type="scientific">Pseudonocardia charpentierae</name>
    <dbReference type="NCBI Taxonomy" id="3075545"/>
    <lineage>
        <taxon>Bacteria</taxon>
        <taxon>Bacillati</taxon>
        <taxon>Actinomycetota</taxon>
        <taxon>Actinomycetes</taxon>
        <taxon>Pseudonocardiales</taxon>
        <taxon>Pseudonocardiaceae</taxon>
        <taxon>Pseudonocardia</taxon>
    </lineage>
</organism>
<keyword evidence="2" id="KW-1185">Reference proteome</keyword>
<reference evidence="2" key="1">
    <citation type="submission" date="2023-07" db="EMBL/GenBank/DDBJ databases">
        <title>30 novel species of actinomycetes from the DSMZ collection.</title>
        <authorList>
            <person name="Nouioui I."/>
        </authorList>
    </citation>
    <scope>NUCLEOTIDE SEQUENCE [LARGE SCALE GENOMIC DNA]</scope>
    <source>
        <strain evidence="2">DSM 45834</strain>
    </source>
</reference>
<evidence type="ECO:0000313" key="1">
    <source>
        <dbReference type="EMBL" id="MDT0348933.1"/>
    </source>
</evidence>
<protein>
    <submittedName>
        <fullName evidence="1">Uncharacterized protein</fullName>
    </submittedName>
</protein>